<keyword evidence="2" id="KW-1185">Reference proteome</keyword>
<proteinExistence type="predicted"/>
<evidence type="ECO:0000313" key="2">
    <source>
        <dbReference type="Proteomes" id="UP001139353"/>
    </source>
</evidence>
<protein>
    <submittedName>
        <fullName evidence="1">Uncharacterized protein</fullName>
    </submittedName>
</protein>
<dbReference type="AlphaFoldDB" id="A0A9X1YJK7"/>
<dbReference type="Proteomes" id="UP001139353">
    <property type="component" value="Unassembled WGS sequence"/>
</dbReference>
<accession>A0A9X1YJK7</accession>
<reference evidence="1" key="1">
    <citation type="submission" date="2021-11" db="EMBL/GenBank/DDBJ databases">
        <title>BS-T2-15 a new species belonging to the Comamonadaceae family isolated from the soil of a French oak forest.</title>
        <authorList>
            <person name="Mieszkin S."/>
            <person name="Alain K."/>
        </authorList>
    </citation>
    <scope>NUCLEOTIDE SEQUENCE</scope>
    <source>
        <strain evidence="1">BS-T2-15</strain>
    </source>
</reference>
<name>A0A9X1YJK7_9BURK</name>
<sequence>MTKTYVVSGCGMKFDAALWPVPPGVEIHFYFQCMREPQFYKTRTILDKLMLEVGMFPDRVATSGEMIPSHFCWAHPDETTSGVFRRSSGGLAIDLEGTDAQRPVALSHIVKTLAGDRARSTTVIHWIVKEEEGPADLSGLDCLYPPRLRSADGEESQHVPLSDVLPPAEVEAVRASRAQLGPMTEWPGVRRRANTR</sequence>
<organism evidence="1 2">
    <name type="scientific">Scleromatobacter humisilvae</name>
    <dbReference type="NCBI Taxonomy" id="2897159"/>
    <lineage>
        <taxon>Bacteria</taxon>
        <taxon>Pseudomonadati</taxon>
        <taxon>Pseudomonadota</taxon>
        <taxon>Betaproteobacteria</taxon>
        <taxon>Burkholderiales</taxon>
        <taxon>Sphaerotilaceae</taxon>
        <taxon>Scleromatobacter</taxon>
    </lineage>
</organism>
<dbReference type="RefSeq" id="WP_275681566.1">
    <property type="nucleotide sequence ID" value="NZ_JAJLJH010000001.1"/>
</dbReference>
<dbReference type="EMBL" id="JAJLJH010000001">
    <property type="protein sequence ID" value="MCK9685567.1"/>
    <property type="molecule type" value="Genomic_DNA"/>
</dbReference>
<comment type="caution">
    <text evidence="1">The sequence shown here is derived from an EMBL/GenBank/DDBJ whole genome shotgun (WGS) entry which is preliminary data.</text>
</comment>
<evidence type="ECO:0000313" key="1">
    <source>
        <dbReference type="EMBL" id="MCK9685567.1"/>
    </source>
</evidence>
<gene>
    <name evidence="1" type="ORF">LPC04_07590</name>
</gene>